<evidence type="ECO:0000313" key="4">
    <source>
        <dbReference type="Proteomes" id="UP000255082"/>
    </source>
</evidence>
<keyword evidence="2" id="KW-0472">Membrane</keyword>
<evidence type="ECO:0000313" key="3">
    <source>
        <dbReference type="EMBL" id="SUA42398.1"/>
    </source>
</evidence>
<feature type="region of interest" description="Disordered" evidence="1">
    <location>
        <begin position="134"/>
        <end position="162"/>
    </location>
</feature>
<accession>A0A378WMA4</accession>
<dbReference type="EMBL" id="UGRU01000001">
    <property type="protein sequence ID" value="SUA42398.1"/>
    <property type="molecule type" value="Genomic_DNA"/>
</dbReference>
<feature type="transmembrane region" description="Helical" evidence="2">
    <location>
        <begin position="12"/>
        <end position="37"/>
    </location>
</feature>
<dbReference type="RefSeq" id="WP_128145119.1">
    <property type="nucleotide sequence ID" value="NZ_JAJFOE010000001.1"/>
</dbReference>
<evidence type="ECO:0000256" key="1">
    <source>
        <dbReference type="SAM" id="MobiDB-lite"/>
    </source>
</evidence>
<organism evidence="3 4">
    <name type="scientific">Nocardia africana</name>
    <dbReference type="NCBI Taxonomy" id="134964"/>
    <lineage>
        <taxon>Bacteria</taxon>
        <taxon>Bacillati</taxon>
        <taxon>Actinomycetota</taxon>
        <taxon>Actinomycetes</taxon>
        <taxon>Mycobacteriales</taxon>
        <taxon>Nocardiaceae</taxon>
        <taxon>Nocardia</taxon>
    </lineage>
</organism>
<keyword evidence="2" id="KW-1133">Transmembrane helix</keyword>
<protein>
    <submittedName>
        <fullName evidence="3">Uncharacterized protein</fullName>
    </submittedName>
</protein>
<keyword evidence="2" id="KW-0812">Transmembrane</keyword>
<dbReference type="AlphaFoldDB" id="A0A378WMA4"/>
<gene>
    <name evidence="3" type="ORF">NCTC13184_01753</name>
</gene>
<sequence length="174" mass="16685">MGFLGMDWGDVAVGAVSMIPGWGPVAGGLLGAGLALADGKSMKEALQEGLIDGVTAAIPGGKFLGKGLAKVGGLVGDKLAGKAAGKLMLTVAGKIPGKAATAAVGRGTKGVGRSFGRAAGRGIGGFGASWAQGADWSGGSDKQAIPKVLPTRPAGKENRYAGAGTGGSDAVIGA</sequence>
<dbReference type="Proteomes" id="UP000255082">
    <property type="component" value="Unassembled WGS sequence"/>
</dbReference>
<name>A0A378WMA4_9NOCA</name>
<dbReference type="OrthoDB" id="9947264at2"/>
<reference evidence="3 4" key="1">
    <citation type="submission" date="2018-06" db="EMBL/GenBank/DDBJ databases">
        <authorList>
            <consortium name="Pathogen Informatics"/>
            <person name="Doyle S."/>
        </authorList>
    </citation>
    <scope>NUCLEOTIDE SEQUENCE [LARGE SCALE GENOMIC DNA]</scope>
    <source>
        <strain evidence="3 4">NCTC13184</strain>
    </source>
</reference>
<proteinExistence type="predicted"/>
<evidence type="ECO:0000256" key="2">
    <source>
        <dbReference type="SAM" id="Phobius"/>
    </source>
</evidence>